<evidence type="ECO:0000313" key="5">
    <source>
        <dbReference type="EMBL" id="CAB4799066.1"/>
    </source>
</evidence>
<dbReference type="SUPFAM" id="SSF54637">
    <property type="entry name" value="Thioesterase/thiol ester dehydrase-isomerase"/>
    <property type="match status" value="2"/>
</dbReference>
<evidence type="ECO:0000313" key="4">
    <source>
        <dbReference type="EMBL" id="CAB4754705.1"/>
    </source>
</evidence>
<sequence>MDSRSFLGLNRVGDTLSFEMPVDLRISTGGSFLFGGAGLGACISALETVSKRNLVWATAQYLSFAKTNEVVKIDVTLVVNGPQITQGRAVARVGDREILTVNAAFGDRNFEASGQFIKMPEVPAPENVPPRQHLHDSPGTIHDSLQQRVVKGRAMSQLDGSLSDGNVVMWAHIPALIEDVDATALGILGDFVPMAIGQALGLAAGGNSLDNTIRIVKLVPTKWVLLDIYIDAIERGFGHGRVNMFAQDGTLMATASQSCKARKWNTK</sequence>
<gene>
    <name evidence="3" type="ORF">UFOPK1826_00770</name>
    <name evidence="4" type="ORF">UFOPK2855_00338</name>
    <name evidence="5" type="ORF">UFOPK3026_00449</name>
    <name evidence="6" type="ORF">UFOPK4020_00711</name>
    <name evidence="7" type="ORF">UFOPK4345_00329</name>
</gene>
<dbReference type="EMBL" id="CAFBQV010000032">
    <property type="protein sequence ID" value="CAB5061105.1"/>
    <property type="molecule type" value="Genomic_DNA"/>
</dbReference>
<dbReference type="InterPro" id="IPR049449">
    <property type="entry name" value="TesB_ACOT8-like_N"/>
</dbReference>
<dbReference type="Pfam" id="PF13622">
    <property type="entry name" value="4HBT_3"/>
    <property type="match status" value="1"/>
</dbReference>
<dbReference type="EMBL" id="CAFAAP010000048">
    <property type="protein sequence ID" value="CAB4799066.1"/>
    <property type="molecule type" value="Genomic_DNA"/>
</dbReference>
<dbReference type="InterPro" id="IPR042171">
    <property type="entry name" value="Acyl-CoA_hotdog"/>
</dbReference>
<feature type="domain" description="Acyl-CoA thioesterase-like C-terminal" evidence="2">
    <location>
        <begin position="125"/>
        <end position="259"/>
    </location>
</feature>
<evidence type="ECO:0000313" key="6">
    <source>
        <dbReference type="EMBL" id="CAB4999160.1"/>
    </source>
</evidence>
<dbReference type="EMBL" id="CAFBOV010000123">
    <property type="protein sequence ID" value="CAB4999160.1"/>
    <property type="molecule type" value="Genomic_DNA"/>
</dbReference>
<dbReference type="InterPro" id="IPR029069">
    <property type="entry name" value="HotDog_dom_sf"/>
</dbReference>
<feature type="domain" description="Acyl-CoA thioesterase-like N-terminal HotDog" evidence="1">
    <location>
        <begin position="27"/>
        <end position="106"/>
    </location>
</feature>
<proteinExistence type="predicted"/>
<dbReference type="EMBL" id="CAEZUN010000083">
    <property type="protein sequence ID" value="CAB4602554.1"/>
    <property type="molecule type" value="Genomic_DNA"/>
</dbReference>
<dbReference type="AlphaFoldDB" id="A0A6J6XV07"/>
<evidence type="ECO:0000313" key="7">
    <source>
        <dbReference type="EMBL" id="CAB5061105.1"/>
    </source>
</evidence>
<evidence type="ECO:0000313" key="3">
    <source>
        <dbReference type="EMBL" id="CAB4602554.1"/>
    </source>
</evidence>
<name>A0A6J6XV07_9ZZZZ</name>
<dbReference type="InterPro" id="IPR049450">
    <property type="entry name" value="ACOT8-like_C"/>
</dbReference>
<reference evidence="5" key="1">
    <citation type="submission" date="2020-05" db="EMBL/GenBank/DDBJ databases">
        <authorList>
            <person name="Chiriac C."/>
            <person name="Salcher M."/>
            <person name="Ghai R."/>
            <person name="Kavagutti S V."/>
        </authorList>
    </citation>
    <scope>NUCLEOTIDE SEQUENCE</scope>
</reference>
<accession>A0A6J6XV07</accession>
<protein>
    <submittedName>
        <fullName evidence="5">Unannotated protein</fullName>
    </submittedName>
</protein>
<dbReference type="Gene3D" id="2.40.160.210">
    <property type="entry name" value="Acyl-CoA thioesterase, double hotdog domain"/>
    <property type="match status" value="1"/>
</dbReference>
<dbReference type="Pfam" id="PF20789">
    <property type="entry name" value="4HBT_3C"/>
    <property type="match status" value="1"/>
</dbReference>
<evidence type="ECO:0000259" key="2">
    <source>
        <dbReference type="Pfam" id="PF20789"/>
    </source>
</evidence>
<organism evidence="5">
    <name type="scientific">freshwater metagenome</name>
    <dbReference type="NCBI Taxonomy" id="449393"/>
    <lineage>
        <taxon>unclassified sequences</taxon>
        <taxon>metagenomes</taxon>
        <taxon>ecological metagenomes</taxon>
    </lineage>
</organism>
<dbReference type="EMBL" id="CAEZZK010000043">
    <property type="protein sequence ID" value="CAB4754705.1"/>
    <property type="molecule type" value="Genomic_DNA"/>
</dbReference>
<evidence type="ECO:0000259" key="1">
    <source>
        <dbReference type="Pfam" id="PF13622"/>
    </source>
</evidence>